<organism evidence="2 3">
    <name type="scientific">Rhizoctonia solani</name>
    <dbReference type="NCBI Taxonomy" id="456999"/>
    <lineage>
        <taxon>Eukaryota</taxon>
        <taxon>Fungi</taxon>
        <taxon>Dikarya</taxon>
        <taxon>Basidiomycota</taxon>
        <taxon>Agaricomycotina</taxon>
        <taxon>Agaricomycetes</taxon>
        <taxon>Cantharellales</taxon>
        <taxon>Ceratobasidiaceae</taxon>
        <taxon>Rhizoctonia</taxon>
    </lineage>
</organism>
<reference evidence="2" key="1">
    <citation type="submission" date="2020-09" db="EMBL/GenBank/DDBJ databases">
        <title>Comparative genome analyses of four rice-infecting Rhizoctonia solani isolates reveal extensive enrichment of homogalacturonan modification genes.</title>
        <authorList>
            <person name="Lee D.-Y."/>
            <person name="Jeon J."/>
            <person name="Kim K.-T."/>
            <person name="Cheong K."/>
            <person name="Song H."/>
            <person name="Choi G."/>
            <person name="Ko J."/>
            <person name="Opiyo S.O."/>
            <person name="Zuo S."/>
            <person name="Madhav S."/>
            <person name="Lee Y.-H."/>
            <person name="Wang G.-L."/>
        </authorList>
    </citation>
    <scope>NUCLEOTIDE SEQUENCE</scope>
    <source>
        <strain evidence="2">AG1-IA WGL</strain>
    </source>
</reference>
<dbReference type="Gene3D" id="3.10.450.50">
    <property type="match status" value="1"/>
</dbReference>
<comment type="caution">
    <text evidence="2">The sequence shown here is derived from an EMBL/GenBank/DDBJ whole genome shotgun (WGS) entry which is preliminary data.</text>
</comment>
<name>A0A8H7HJ42_9AGAM</name>
<proteinExistence type="predicted"/>
<evidence type="ECO:0000313" key="2">
    <source>
        <dbReference type="EMBL" id="KAF8689644.1"/>
    </source>
</evidence>
<evidence type="ECO:0000313" key="3">
    <source>
        <dbReference type="Proteomes" id="UP000602905"/>
    </source>
</evidence>
<dbReference type="EMBL" id="JACYCD010000661">
    <property type="protein sequence ID" value="KAF8689644.1"/>
    <property type="molecule type" value="Genomic_DNA"/>
</dbReference>
<feature type="non-terminal residue" evidence="2">
    <location>
        <position position="1"/>
    </location>
</feature>
<keyword evidence="1" id="KW-0175">Coiled coil</keyword>
<gene>
    <name evidence="2" type="ORF">RHS03_09076</name>
</gene>
<sequence length="71" mass="8100">MSLETQATELRAELAALKSEVELLKNERDVARVLSQYVYVHDEAFSPTSRKSEVLDQQFEDFFTEDGVCDA</sequence>
<dbReference type="Proteomes" id="UP000602905">
    <property type="component" value="Unassembled WGS sequence"/>
</dbReference>
<evidence type="ECO:0000256" key="1">
    <source>
        <dbReference type="SAM" id="Coils"/>
    </source>
</evidence>
<accession>A0A8H7HJ42</accession>
<dbReference type="AlphaFoldDB" id="A0A8H7HJ42"/>
<feature type="coiled-coil region" evidence="1">
    <location>
        <begin position="7"/>
        <end position="34"/>
    </location>
</feature>
<dbReference type="OrthoDB" id="3144031at2759"/>
<protein>
    <submittedName>
        <fullName evidence="2">Uncharacterized protein</fullName>
    </submittedName>
</protein>